<sequence length="217" mass="23100">MRALIPVPWFTIGALILSAAVAQSALGGFSFAVPGRDDYLYFGLAEWWLYLATIAAIATCVPRLRTVDLGCRRARRATVIHAVIVVLLALAAAGLGAFVTTWRRTQTVAGYIAEVTIPGSEYLLVGTLTAAGIALLLVPFLRPLVGTMASFGAVVAVAAVHVVVPEDFPLPVPIQPYTETWWQPWSVVQSVAIFSLGLAVWAIYGGARNPHSGNDNS</sequence>
<protein>
    <submittedName>
        <fullName evidence="2">Uncharacterized protein</fullName>
    </submittedName>
</protein>
<evidence type="ECO:0000313" key="2">
    <source>
        <dbReference type="EMBL" id="QPK78798.1"/>
    </source>
</evidence>
<feature type="transmembrane region" description="Helical" evidence="1">
    <location>
        <begin position="184"/>
        <end position="204"/>
    </location>
</feature>
<feature type="transmembrane region" description="Helical" evidence="1">
    <location>
        <begin position="82"/>
        <end position="102"/>
    </location>
</feature>
<gene>
    <name evidence="2" type="ORF">G7Y31_09685</name>
</gene>
<feature type="transmembrane region" description="Helical" evidence="1">
    <location>
        <begin position="40"/>
        <end position="61"/>
    </location>
</feature>
<dbReference type="EMBL" id="CP064954">
    <property type="protein sequence ID" value="QPK78798.1"/>
    <property type="molecule type" value="Genomic_DNA"/>
</dbReference>
<feature type="transmembrane region" description="Helical" evidence="1">
    <location>
        <begin position="148"/>
        <end position="164"/>
    </location>
</feature>
<dbReference type="RefSeq" id="WP_165009684.1">
    <property type="nucleotide sequence ID" value="NZ_CP064954.1"/>
</dbReference>
<evidence type="ECO:0000256" key="1">
    <source>
        <dbReference type="SAM" id="Phobius"/>
    </source>
</evidence>
<keyword evidence="3" id="KW-1185">Reference proteome</keyword>
<keyword evidence="1" id="KW-1133">Transmembrane helix</keyword>
<proteinExistence type="predicted"/>
<reference evidence="2 3" key="1">
    <citation type="submission" date="2020-11" db="EMBL/GenBank/DDBJ databases">
        <title>Corynebacterium sp. ZJ-599.</title>
        <authorList>
            <person name="Zhou J."/>
        </authorList>
    </citation>
    <scope>NUCLEOTIDE SEQUENCE [LARGE SCALE GENOMIC DNA]</scope>
    <source>
        <strain evidence="2 3">ZJ-599</strain>
    </source>
</reference>
<dbReference type="Proteomes" id="UP000594681">
    <property type="component" value="Chromosome"/>
</dbReference>
<keyword evidence="1" id="KW-0472">Membrane</keyword>
<organism evidence="2 3">
    <name type="scientific">Corynebacterium lizhenjunii</name>
    <dbReference type="NCBI Taxonomy" id="2709394"/>
    <lineage>
        <taxon>Bacteria</taxon>
        <taxon>Bacillati</taxon>
        <taxon>Actinomycetota</taxon>
        <taxon>Actinomycetes</taxon>
        <taxon>Mycobacteriales</taxon>
        <taxon>Corynebacteriaceae</taxon>
        <taxon>Corynebacterium</taxon>
    </lineage>
</organism>
<feature type="transmembrane region" description="Helical" evidence="1">
    <location>
        <begin position="122"/>
        <end position="141"/>
    </location>
</feature>
<name>A0A7T0KFM2_9CORY</name>
<dbReference type="KEGG" id="cliz:G7Y31_09685"/>
<accession>A0A7T0KFM2</accession>
<dbReference type="AlphaFoldDB" id="A0A7T0KFM2"/>
<evidence type="ECO:0000313" key="3">
    <source>
        <dbReference type="Proteomes" id="UP000594681"/>
    </source>
</evidence>
<keyword evidence="1" id="KW-0812">Transmembrane</keyword>